<dbReference type="InterPro" id="IPR011201">
    <property type="entry name" value="Zinc-ribbon_6_bact"/>
</dbReference>
<organism evidence="2 3">
    <name type="scientific">Acetobacter pomorum</name>
    <dbReference type="NCBI Taxonomy" id="65959"/>
    <lineage>
        <taxon>Bacteria</taxon>
        <taxon>Pseudomonadati</taxon>
        <taxon>Pseudomonadota</taxon>
        <taxon>Alphaproteobacteria</taxon>
        <taxon>Acetobacterales</taxon>
        <taxon>Acetobacteraceae</taxon>
        <taxon>Acetobacter</taxon>
    </lineage>
</organism>
<dbReference type="InterPro" id="IPR031321">
    <property type="entry name" value="UCP012641"/>
</dbReference>
<accession>A0A2G4RG82</accession>
<feature type="domain" description="Zinc-ribbon" evidence="1">
    <location>
        <begin position="4"/>
        <end position="99"/>
    </location>
</feature>
<evidence type="ECO:0000259" key="1">
    <source>
        <dbReference type="Pfam" id="PF10005"/>
    </source>
</evidence>
<evidence type="ECO:0000313" key="3">
    <source>
        <dbReference type="Proteomes" id="UP000228751"/>
    </source>
</evidence>
<dbReference type="Proteomes" id="UP000228751">
    <property type="component" value="Unassembled WGS sequence"/>
</dbReference>
<dbReference type="AlphaFoldDB" id="A0A2G4RG82"/>
<dbReference type="OrthoDB" id="256753at2"/>
<evidence type="ECO:0000313" key="2">
    <source>
        <dbReference type="EMBL" id="PHY95584.1"/>
    </source>
</evidence>
<sequence length="360" mass="41154">MKRFSCQSCHHQVGFEATQCDGCGMALGYLPELATMSALQPQTDGTWLPLEKKAQGRVHAFCVNHAYGVCNWLTVATDSEAFSGFCVACQFNRIIPNLNVPENRERWYKLEVAKHRLFYTILRLGLPFKSRRQDPENGLAFDFLDDAPDGSTAIMTGHSNGIITIASKEADDAYREKMRIEMGEYYRTLLGHFRHEIGHYYWNILVRDGGRLEACRAVFGDDRADYQAALQTYYEQPPPANWRENFVSFYATCHPWEDFAETWAHYFHIVSTLETALAYNMTVSATGEGDVLLGHCGNPYTSMPFEEIIKAWVPLTYAVNNLNRSMGLQDFYPFTLTHGVIYKLHFIHDLIRDVQNRLPA</sequence>
<keyword evidence="3" id="KW-1185">Reference proteome</keyword>
<proteinExistence type="predicted"/>
<dbReference type="Pfam" id="PF10005">
    <property type="entry name" value="Zn_ribbon_DZR_6"/>
    <property type="match status" value="1"/>
</dbReference>
<dbReference type="PIRSF" id="PIRSF012641">
    <property type="entry name" value="UCP012641"/>
    <property type="match status" value="1"/>
</dbReference>
<protein>
    <recommendedName>
        <fullName evidence="1">Zinc-ribbon domain-containing protein</fullName>
    </recommendedName>
</protein>
<name>A0A2G4RG82_9PROT</name>
<dbReference type="Pfam" id="PF15887">
    <property type="entry name" value="Peptidase_Mx"/>
    <property type="match status" value="1"/>
</dbReference>
<gene>
    <name evidence="2" type="ORF">CSR02_00125</name>
</gene>
<dbReference type="Gene3D" id="3.40.390.70">
    <property type="match status" value="1"/>
</dbReference>
<reference evidence="2 3" key="1">
    <citation type="submission" date="2017-10" db="EMBL/GenBank/DDBJ databases">
        <title>Genomic analysis of the genus Acetobacter.</title>
        <authorList>
            <person name="Kim K.H."/>
            <person name="Chun B.H."/>
            <person name="Son A.R."/>
            <person name="Jeon C.O."/>
        </authorList>
    </citation>
    <scope>NUCLEOTIDE SEQUENCE [LARGE SCALE GENOMIC DNA]</scope>
    <source>
        <strain evidence="2 3">LHT 2458</strain>
    </source>
</reference>
<dbReference type="RefSeq" id="WP_099539976.1">
    <property type="nucleotide sequence ID" value="NZ_PEBQ01000001.1"/>
</dbReference>
<comment type="caution">
    <text evidence="2">The sequence shown here is derived from an EMBL/GenBank/DDBJ whole genome shotgun (WGS) entry which is preliminary data.</text>
</comment>
<dbReference type="EMBL" id="PEBQ01000001">
    <property type="protein sequence ID" value="PHY95584.1"/>
    <property type="molecule type" value="Genomic_DNA"/>
</dbReference>